<organism evidence="2 3">
    <name type="scientific">Antrihabitans cavernicola</name>
    <dbReference type="NCBI Taxonomy" id="2495913"/>
    <lineage>
        <taxon>Bacteria</taxon>
        <taxon>Bacillati</taxon>
        <taxon>Actinomycetota</taxon>
        <taxon>Actinomycetes</taxon>
        <taxon>Mycobacteriales</taxon>
        <taxon>Nocardiaceae</taxon>
        <taxon>Antrihabitans</taxon>
    </lineage>
</organism>
<reference evidence="2 3" key="1">
    <citation type="submission" date="2019-07" db="EMBL/GenBank/DDBJ databases">
        <title>Rhodococcus cavernicolus sp. nov., isolated from a cave.</title>
        <authorList>
            <person name="Lee S.D."/>
        </authorList>
    </citation>
    <scope>NUCLEOTIDE SEQUENCE [LARGE SCALE GENOMIC DNA]</scope>
    <source>
        <strain evidence="2 3">C1-24</strain>
    </source>
</reference>
<name>A0A5A7SC60_9NOCA</name>
<dbReference type="OrthoDB" id="5735022at2"/>
<evidence type="ECO:0000259" key="1">
    <source>
        <dbReference type="Pfam" id="PF12680"/>
    </source>
</evidence>
<dbReference type="Pfam" id="PF12680">
    <property type="entry name" value="SnoaL_2"/>
    <property type="match status" value="1"/>
</dbReference>
<proteinExistence type="predicted"/>
<dbReference type="RefSeq" id="WP_149429831.1">
    <property type="nucleotide sequence ID" value="NZ_VLNY01000003.1"/>
</dbReference>
<dbReference type="Gene3D" id="3.10.450.50">
    <property type="match status" value="1"/>
</dbReference>
<dbReference type="Proteomes" id="UP000322244">
    <property type="component" value="Unassembled WGS sequence"/>
</dbReference>
<accession>A0A5A7SC60</accession>
<dbReference type="InterPro" id="IPR032710">
    <property type="entry name" value="NTF2-like_dom_sf"/>
</dbReference>
<dbReference type="InterPro" id="IPR037401">
    <property type="entry name" value="SnoaL-like"/>
</dbReference>
<feature type="domain" description="SnoaL-like" evidence="1">
    <location>
        <begin position="14"/>
        <end position="111"/>
    </location>
</feature>
<evidence type="ECO:0000313" key="2">
    <source>
        <dbReference type="EMBL" id="KAA0023486.1"/>
    </source>
</evidence>
<evidence type="ECO:0000313" key="3">
    <source>
        <dbReference type="Proteomes" id="UP000322244"/>
    </source>
</evidence>
<dbReference type="EMBL" id="VLNY01000003">
    <property type="protein sequence ID" value="KAA0023486.1"/>
    <property type="molecule type" value="Genomic_DNA"/>
</dbReference>
<dbReference type="AlphaFoldDB" id="A0A5A7SC60"/>
<sequence>MSRNPSPADLLAVVQRSPDAVKIHDRDGWVALYSSDAEVNDPVGSEPHTGRLAIGRFYDTFIGPNTITFRVDHDVVCGMSVVRDLTVVTKMSTGAVLEVPMHLRYDVVEEGGALAIHRLYAHWELPSMVGQLAKSGRKGVLASSRLAPQLLGNQGARGAVGFMKGFRRVGQTAKNSCVAFVDAARRGDVAGARALLMPGAVVELPFGTAKSIEEVGAALRDARVHKLIAAGHVVSASIDLGSRHGVALFAFGDRGNKIERVQIFL</sequence>
<keyword evidence="3" id="KW-1185">Reference proteome</keyword>
<gene>
    <name evidence="2" type="ORF">FOY51_08780</name>
</gene>
<dbReference type="SUPFAM" id="SSF54427">
    <property type="entry name" value="NTF2-like"/>
    <property type="match status" value="2"/>
</dbReference>
<protein>
    <submittedName>
        <fullName evidence="2">Transporter</fullName>
    </submittedName>
</protein>
<comment type="caution">
    <text evidence="2">The sequence shown here is derived from an EMBL/GenBank/DDBJ whole genome shotgun (WGS) entry which is preliminary data.</text>
</comment>